<dbReference type="PANTHER" id="PTHR10996:SF283">
    <property type="entry name" value="GLYOXYLATE_HYDROXYPYRUVATE REDUCTASE B"/>
    <property type="match status" value="1"/>
</dbReference>
<dbReference type="SUPFAM" id="SSF51735">
    <property type="entry name" value="NAD(P)-binding Rossmann-fold domains"/>
    <property type="match status" value="1"/>
</dbReference>
<keyword evidence="7" id="KW-1185">Reference proteome</keyword>
<evidence type="ECO:0000256" key="3">
    <source>
        <dbReference type="RuleBase" id="RU003719"/>
    </source>
</evidence>
<dbReference type="PANTHER" id="PTHR10996">
    <property type="entry name" value="2-HYDROXYACID DEHYDROGENASE-RELATED"/>
    <property type="match status" value="1"/>
</dbReference>
<evidence type="ECO:0000313" key="6">
    <source>
        <dbReference type="EMBL" id="MDJ1131030.1"/>
    </source>
</evidence>
<dbReference type="PROSITE" id="PS00670">
    <property type="entry name" value="D_2_HYDROXYACID_DH_2"/>
    <property type="match status" value="1"/>
</dbReference>
<accession>A0ABT6ZPP7</accession>
<comment type="similarity">
    <text evidence="1 3">Belongs to the D-isomer specific 2-hydroxyacid dehydrogenase family.</text>
</comment>
<dbReference type="InterPro" id="IPR006139">
    <property type="entry name" value="D-isomer_2_OHA_DH_cat_dom"/>
</dbReference>
<organism evidence="6 7">
    <name type="scientific">Streptomyces iconiensis</name>
    <dbReference type="NCBI Taxonomy" id="1384038"/>
    <lineage>
        <taxon>Bacteria</taxon>
        <taxon>Bacillati</taxon>
        <taxon>Actinomycetota</taxon>
        <taxon>Actinomycetes</taxon>
        <taxon>Kitasatosporales</taxon>
        <taxon>Streptomycetaceae</taxon>
        <taxon>Streptomyces</taxon>
    </lineage>
</organism>
<dbReference type="Proteomes" id="UP001214441">
    <property type="component" value="Unassembled WGS sequence"/>
</dbReference>
<name>A0ABT6ZPP7_9ACTN</name>
<dbReference type="RefSeq" id="WP_274042241.1">
    <property type="nucleotide sequence ID" value="NZ_JANCPR020000003.1"/>
</dbReference>
<feature type="domain" description="D-isomer specific 2-hydroxyacid dehydrogenase catalytic" evidence="4">
    <location>
        <begin position="44"/>
        <end position="332"/>
    </location>
</feature>
<dbReference type="EC" id="1.1.1.-" evidence="6"/>
<dbReference type="EMBL" id="JANCPR020000003">
    <property type="protein sequence ID" value="MDJ1131030.1"/>
    <property type="molecule type" value="Genomic_DNA"/>
</dbReference>
<evidence type="ECO:0000259" key="4">
    <source>
        <dbReference type="Pfam" id="PF00389"/>
    </source>
</evidence>
<dbReference type="Gene3D" id="3.40.50.720">
    <property type="entry name" value="NAD(P)-binding Rossmann-like Domain"/>
    <property type="match status" value="2"/>
</dbReference>
<protein>
    <submittedName>
        <fullName evidence="6">D-glycerate dehydrogenase</fullName>
        <ecNumber evidence="6">1.1.1.-</ecNumber>
    </submittedName>
</protein>
<evidence type="ECO:0000256" key="1">
    <source>
        <dbReference type="ARBA" id="ARBA00005854"/>
    </source>
</evidence>
<evidence type="ECO:0000259" key="5">
    <source>
        <dbReference type="Pfam" id="PF02826"/>
    </source>
</evidence>
<dbReference type="Pfam" id="PF02826">
    <property type="entry name" value="2-Hacid_dh_C"/>
    <property type="match status" value="1"/>
</dbReference>
<proteinExistence type="inferred from homology"/>
<evidence type="ECO:0000313" key="7">
    <source>
        <dbReference type="Proteomes" id="UP001214441"/>
    </source>
</evidence>
<dbReference type="InterPro" id="IPR029753">
    <property type="entry name" value="D-isomer_DH_CS"/>
</dbReference>
<sequence>MTNPSAGGRPAAAHIYVPRTLTDAAMREVRALGRPVVEGGEEPPGRAELLRDAAGAEAVVCTLTERIDEEFLDAAGPRLRIVANTAVGYDNVDMAAATARGVRVSNTPGVLDGATADLTMALMLSAARRVPEGDRFLRERTPWVWGPRMLLGLDLSAGGTTLGVVGYGRIGRAVARRARAFDMNVLAAPTRSHPEGSVDEDGTAFVALDALLERADVVSLHCPLTDETRGLIDEAALARMRPHAVLVNTARGGIVDEKALVAALRSGTIGAAALDVFEGEPALDPALLEAPNLLLTPHIGSAGHRTRDRMGLLAVQNAAAVLAGEEPPTPVNQLSQTAST</sequence>
<keyword evidence="2 3" id="KW-0560">Oxidoreductase</keyword>
<feature type="domain" description="D-isomer specific 2-hydroxyacid dehydrogenase NAD-binding" evidence="5">
    <location>
        <begin position="120"/>
        <end position="300"/>
    </location>
</feature>
<comment type="caution">
    <text evidence="6">The sequence shown here is derived from an EMBL/GenBank/DDBJ whole genome shotgun (WGS) entry which is preliminary data.</text>
</comment>
<gene>
    <name evidence="6" type="ORF">NMN56_003490</name>
</gene>
<reference evidence="6 7" key="1">
    <citation type="submission" date="2023-05" db="EMBL/GenBank/DDBJ databases">
        <title>Streptantibioticus silvisoli sp. nov., acidotolerant actinomycetes 1 from pine litter.</title>
        <authorList>
            <person name="Swiecimska M."/>
            <person name="Golinska P."/>
            <person name="Sangal V."/>
            <person name="Wachnowicz B."/>
            <person name="Goodfellow M."/>
        </authorList>
    </citation>
    <scope>NUCLEOTIDE SEQUENCE [LARGE SCALE GENOMIC DNA]</scope>
    <source>
        <strain evidence="6 7">DSM 42109</strain>
    </source>
</reference>
<dbReference type="CDD" id="cd05301">
    <property type="entry name" value="GDH"/>
    <property type="match status" value="1"/>
</dbReference>
<dbReference type="SUPFAM" id="SSF52283">
    <property type="entry name" value="Formate/glycerate dehydrogenase catalytic domain-like"/>
    <property type="match status" value="1"/>
</dbReference>
<dbReference type="InterPro" id="IPR050223">
    <property type="entry name" value="D-isomer_2-hydroxyacid_DH"/>
</dbReference>
<evidence type="ECO:0000256" key="2">
    <source>
        <dbReference type="ARBA" id="ARBA00023002"/>
    </source>
</evidence>
<dbReference type="InterPro" id="IPR036291">
    <property type="entry name" value="NAD(P)-bd_dom_sf"/>
</dbReference>
<dbReference type="InterPro" id="IPR006140">
    <property type="entry name" value="D-isomer_DH_NAD-bd"/>
</dbReference>
<dbReference type="GO" id="GO:0016491">
    <property type="term" value="F:oxidoreductase activity"/>
    <property type="evidence" value="ECO:0007669"/>
    <property type="project" value="UniProtKB-KW"/>
</dbReference>
<dbReference type="Pfam" id="PF00389">
    <property type="entry name" value="2-Hacid_dh"/>
    <property type="match status" value="1"/>
</dbReference>